<dbReference type="SUPFAM" id="SSF47413">
    <property type="entry name" value="lambda repressor-like DNA-binding domains"/>
    <property type="match status" value="1"/>
</dbReference>
<dbReference type="PROSITE" id="PS50943">
    <property type="entry name" value="HTH_CROC1"/>
    <property type="match status" value="1"/>
</dbReference>
<evidence type="ECO:0000313" key="4">
    <source>
        <dbReference type="Proteomes" id="UP000501747"/>
    </source>
</evidence>
<dbReference type="CDD" id="cd00093">
    <property type="entry name" value="HTH_XRE"/>
    <property type="match status" value="1"/>
</dbReference>
<dbReference type="Proteomes" id="UP000501747">
    <property type="component" value="Chromosome"/>
</dbReference>
<dbReference type="InterPro" id="IPR010982">
    <property type="entry name" value="Lambda_DNA-bd_dom_sf"/>
</dbReference>
<sequence>MNFGTFIKNNRIIKEKSQKEMAKFLGVRRQSVSRWENNLAFPSLEHLYDLSEFLEISMEDVLINLRYSLMEKKG</sequence>
<protein>
    <submittedName>
        <fullName evidence="3">Helix-turn-helix transcriptional regulator</fullName>
    </submittedName>
</protein>
<dbReference type="Pfam" id="PF01381">
    <property type="entry name" value="HTH_3"/>
    <property type="match status" value="1"/>
</dbReference>
<name>A0A6G8ATB5_9ENTE</name>
<dbReference type="KEGG" id="vhy:G7082_06605"/>
<dbReference type="Gene3D" id="1.10.260.40">
    <property type="entry name" value="lambda repressor-like DNA-binding domains"/>
    <property type="match status" value="1"/>
</dbReference>
<evidence type="ECO:0000259" key="2">
    <source>
        <dbReference type="PROSITE" id="PS50943"/>
    </source>
</evidence>
<dbReference type="PANTHER" id="PTHR46558">
    <property type="entry name" value="TRACRIPTIONAL REGULATORY PROTEIN-RELATED-RELATED"/>
    <property type="match status" value="1"/>
</dbReference>
<keyword evidence="4" id="KW-1185">Reference proteome</keyword>
<evidence type="ECO:0000256" key="1">
    <source>
        <dbReference type="ARBA" id="ARBA00023125"/>
    </source>
</evidence>
<organism evidence="3 4">
    <name type="scientific">Vagococcus hydrophili</name>
    <dbReference type="NCBI Taxonomy" id="2714947"/>
    <lineage>
        <taxon>Bacteria</taxon>
        <taxon>Bacillati</taxon>
        <taxon>Bacillota</taxon>
        <taxon>Bacilli</taxon>
        <taxon>Lactobacillales</taxon>
        <taxon>Enterococcaceae</taxon>
        <taxon>Vagococcus</taxon>
    </lineage>
</organism>
<proteinExistence type="predicted"/>
<dbReference type="GO" id="GO:0003677">
    <property type="term" value="F:DNA binding"/>
    <property type="evidence" value="ECO:0007669"/>
    <property type="project" value="UniProtKB-KW"/>
</dbReference>
<accession>A0A6G8ATB5</accession>
<dbReference type="InterPro" id="IPR001387">
    <property type="entry name" value="Cro/C1-type_HTH"/>
</dbReference>
<dbReference type="RefSeq" id="WP_166034330.1">
    <property type="nucleotide sequence ID" value="NZ_CP049887.1"/>
</dbReference>
<dbReference type="SMART" id="SM00530">
    <property type="entry name" value="HTH_XRE"/>
    <property type="match status" value="1"/>
</dbReference>
<keyword evidence="1" id="KW-0238">DNA-binding</keyword>
<dbReference type="AlphaFoldDB" id="A0A6G8ATB5"/>
<feature type="domain" description="HTH cro/C1-type" evidence="2">
    <location>
        <begin position="7"/>
        <end position="61"/>
    </location>
</feature>
<dbReference type="PANTHER" id="PTHR46558:SF11">
    <property type="entry name" value="HTH-TYPE TRANSCRIPTIONAL REGULATOR XRE"/>
    <property type="match status" value="1"/>
</dbReference>
<gene>
    <name evidence="3" type="ORF">G7082_06605</name>
</gene>
<reference evidence="3 4" key="1">
    <citation type="submission" date="2020-03" db="EMBL/GenBank/DDBJ databases">
        <title>Vagococcus sp. nov., isolated from beetles.</title>
        <authorList>
            <person name="Hyun D.-W."/>
            <person name="Bae J.-W."/>
        </authorList>
    </citation>
    <scope>NUCLEOTIDE SEQUENCE [LARGE SCALE GENOMIC DNA]</scope>
    <source>
        <strain evidence="3 4">HDW17B</strain>
    </source>
</reference>
<evidence type="ECO:0000313" key="3">
    <source>
        <dbReference type="EMBL" id="QIL48182.1"/>
    </source>
</evidence>
<dbReference type="EMBL" id="CP049887">
    <property type="protein sequence ID" value="QIL48182.1"/>
    <property type="molecule type" value="Genomic_DNA"/>
</dbReference>